<evidence type="ECO:0000313" key="2">
    <source>
        <dbReference type="Proteomes" id="UP000612808"/>
    </source>
</evidence>
<dbReference type="RefSeq" id="WP_203661731.1">
    <property type="nucleotide sequence ID" value="NZ_BAAAZM010000001.1"/>
</dbReference>
<accession>A0A8J3NEN1</accession>
<gene>
    <name evidence="1" type="ORF">Aru02nite_49790</name>
</gene>
<sequence length="115" mass="12746">MSEPTTQIYDPKALLADLAGFMQAWGLTFVPEREHLGLVGAARMLEAFDVNPGPVDEDIPTLEAAPRSSVFNQEELIADLIREVRNWAEQRGFSPREVKPIDAVHSAGLLLTAYR</sequence>
<organism evidence="1 2">
    <name type="scientific">Actinocatenispora rupis</name>
    <dbReference type="NCBI Taxonomy" id="519421"/>
    <lineage>
        <taxon>Bacteria</taxon>
        <taxon>Bacillati</taxon>
        <taxon>Actinomycetota</taxon>
        <taxon>Actinomycetes</taxon>
        <taxon>Micromonosporales</taxon>
        <taxon>Micromonosporaceae</taxon>
        <taxon>Actinocatenispora</taxon>
    </lineage>
</organism>
<dbReference type="Proteomes" id="UP000612808">
    <property type="component" value="Unassembled WGS sequence"/>
</dbReference>
<name>A0A8J3NEN1_9ACTN</name>
<comment type="caution">
    <text evidence="1">The sequence shown here is derived from an EMBL/GenBank/DDBJ whole genome shotgun (WGS) entry which is preliminary data.</text>
</comment>
<dbReference type="EMBL" id="BOMB01000029">
    <property type="protein sequence ID" value="GID14090.1"/>
    <property type="molecule type" value="Genomic_DNA"/>
</dbReference>
<reference evidence="1" key="1">
    <citation type="submission" date="2021-01" db="EMBL/GenBank/DDBJ databases">
        <title>Whole genome shotgun sequence of Actinocatenispora rupis NBRC 107355.</title>
        <authorList>
            <person name="Komaki H."/>
            <person name="Tamura T."/>
        </authorList>
    </citation>
    <scope>NUCLEOTIDE SEQUENCE</scope>
    <source>
        <strain evidence="1">NBRC 107355</strain>
    </source>
</reference>
<proteinExistence type="predicted"/>
<dbReference type="AlphaFoldDB" id="A0A8J3NEN1"/>
<protein>
    <submittedName>
        <fullName evidence="1">Uncharacterized protein</fullName>
    </submittedName>
</protein>
<evidence type="ECO:0000313" key="1">
    <source>
        <dbReference type="EMBL" id="GID14090.1"/>
    </source>
</evidence>
<keyword evidence="2" id="KW-1185">Reference proteome</keyword>